<dbReference type="PANTHER" id="PTHR31623">
    <property type="entry name" value="F21J9.9"/>
    <property type="match status" value="1"/>
</dbReference>
<dbReference type="Gene3D" id="3.30.559.10">
    <property type="entry name" value="Chloramphenicol acetyltransferase-like domain"/>
    <property type="match status" value="2"/>
</dbReference>
<protein>
    <submittedName>
        <fullName evidence="4">Uncharacterized protein</fullName>
    </submittedName>
</protein>
<evidence type="ECO:0000256" key="1">
    <source>
        <dbReference type="ARBA" id="ARBA00009861"/>
    </source>
</evidence>
<dbReference type="EMBL" id="OZ021740">
    <property type="protein sequence ID" value="CAK9324919.1"/>
    <property type="molecule type" value="Genomic_DNA"/>
</dbReference>
<proteinExistence type="inferred from homology"/>
<sequence length="452" mass="50071">MEVEIISSESIKPSSFPPYVHLKSFKLSILDQLSPFTYTSLVFFYTLKQSNDPLHLSHALKTSLSKALSEFYLLAGAIKGHTQILANAVGALFQVAKVYGAMSEFLNQPSFESLSQLIPFRSARIMSSSTMEAIYPQVAVQLNAFNGGGVAVGVCFLHKVIDGTTLSNFLRRWAAVAGGSAEEKGGGGVPEYAVAAEAFPGRDLLLGNSWLSKGYSPFVSEGKIKRRRFVFKGDAILELKKELVKWKNVKNPTTVEVVTAFIWKYMMIAATPRSSNSKRSSVLTHAVDLRRRMAPPLPTTSIGNIFWSAVAHYDMSDGEIEVSKLVNLLQQSFAEIDDKFIREMGGEEGFETISKWFIRMGELYSSKPYSYGFTSWRNMGLNEVDFGWGKPSWVSLAGPENSVLKNVVVLKEAILGDGIEAWIMLDEDEMNILENDQQFLAFASHNPTIHLG</sequence>
<comment type="similarity">
    <text evidence="1">Belongs to the plant acyltransferase family.</text>
</comment>
<accession>A0ABP0YWK3</accession>
<organism evidence="4 5">
    <name type="scientific">Citrullus colocynthis</name>
    <name type="common">colocynth</name>
    <dbReference type="NCBI Taxonomy" id="252529"/>
    <lineage>
        <taxon>Eukaryota</taxon>
        <taxon>Viridiplantae</taxon>
        <taxon>Streptophyta</taxon>
        <taxon>Embryophyta</taxon>
        <taxon>Tracheophyta</taxon>
        <taxon>Spermatophyta</taxon>
        <taxon>Magnoliopsida</taxon>
        <taxon>eudicotyledons</taxon>
        <taxon>Gunneridae</taxon>
        <taxon>Pentapetalae</taxon>
        <taxon>rosids</taxon>
        <taxon>fabids</taxon>
        <taxon>Cucurbitales</taxon>
        <taxon>Cucurbitaceae</taxon>
        <taxon>Benincaseae</taxon>
        <taxon>Citrullus</taxon>
    </lineage>
</organism>
<dbReference type="Proteomes" id="UP001642487">
    <property type="component" value="Chromosome 6"/>
</dbReference>
<name>A0ABP0YWK3_9ROSI</name>
<dbReference type="Pfam" id="PF02458">
    <property type="entry name" value="Transferase"/>
    <property type="match status" value="1"/>
</dbReference>
<keyword evidence="2" id="KW-0808">Transferase</keyword>
<evidence type="ECO:0000256" key="3">
    <source>
        <dbReference type="ARBA" id="ARBA00023315"/>
    </source>
</evidence>
<dbReference type="PANTHER" id="PTHR31623:SF110">
    <property type="entry name" value="VINORINE SYNTHASE-LIKE"/>
    <property type="match status" value="1"/>
</dbReference>
<gene>
    <name evidence="4" type="ORF">CITCOLO1_LOCUS17167</name>
</gene>
<evidence type="ECO:0000256" key="2">
    <source>
        <dbReference type="ARBA" id="ARBA00022679"/>
    </source>
</evidence>
<dbReference type="InterPro" id="IPR023213">
    <property type="entry name" value="CAT-like_dom_sf"/>
</dbReference>
<keyword evidence="3" id="KW-0012">Acyltransferase</keyword>
<evidence type="ECO:0000313" key="5">
    <source>
        <dbReference type="Proteomes" id="UP001642487"/>
    </source>
</evidence>
<evidence type="ECO:0000313" key="4">
    <source>
        <dbReference type="EMBL" id="CAK9324919.1"/>
    </source>
</evidence>
<reference evidence="4 5" key="1">
    <citation type="submission" date="2024-03" db="EMBL/GenBank/DDBJ databases">
        <authorList>
            <person name="Gkanogiannis A."/>
            <person name="Becerra Lopez-Lavalle L."/>
        </authorList>
    </citation>
    <scope>NUCLEOTIDE SEQUENCE [LARGE SCALE GENOMIC DNA]</scope>
</reference>
<keyword evidence="5" id="KW-1185">Reference proteome</keyword>